<evidence type="ECO:0000313" key="3">
    <source>
        <dbReference type="Proteomes" id="UP000016201"/>
    </source>
</evidence>
<dbReference type="PATRIC" id="fig|1120927.3.peg.2290"/>
<gene>
    <name evidence="2" type="ORF">I593_02356</name>
</gene>
<dbReference type="AlphaFoldDB" id="R9AW57"/>
<dbReference type="EMBL" id="AQFM01000039">
    <property type="protein sequence ID" value="EOR06489.1"/>
    <property type="molecule type" value="Genomic_DNA"/>
</dbReference>
<proteinExistence type="predicted"/>
<name>R9AW57_9GAMM</name>
<reference evidence="2 3" key="1">
    <citation type="submission" date="2013-03" db="EMBL/GenBank/DDBJ databases">
        <title>The Genome Sequence of Acinetobacter tandoii CIP 107469.</title>
        <authorList>
            <consortium name="The Broad Institute Genome Sequencing Platform"/>
            <consortium name="The Broad Institute Genome Sequencing Center for Infectious Disease"/>
            <person name="Cerqueira G."/>
            <person name="Feldgarden M."/>
            <person name="Courvalin P."/>
            <person name="Perichon B."/>
            <person name="Grillot-Courvalin C."/>
            <person name="Clermont D."/>
            <person name="Rocha E."/>
            <person name="Yoon E.-J."/>
            <person name="Nemec A."/>
            <person name="Walker B."/>
            <person name="Young S.K."/>
            <person name="Zeng Q."/>
            <person name="Gargeya S."/>
            <person name="Fitzgerald M."/>
            <person name="Haas B."/>
            <person name="Abouelleil A."/>
            <person name="Alvarado L."/>
            <person name="Arachchi H.M."/>
            <person name="Berlin A.M."/>
            <person name="Chapman S.B."/>
            <person name="Dewar J."/>
            <person name="Goldberg J."/>
            <person name="Griggs A."/>
            <person name="Gujja S."/>
            <person name="Hansen M."/>
            <person name="Howarth C."/>
            <person name="Imamovic A."/>
            <person name="Larimer J."/>
            <person name="McCowan C."/>
            <person name="Murphy C."/>
            <person name="Neiman D."/>
            <person name="Pearson M."/>
            <person name="Priest M."/>
            <person name="Roberts A."/>
            <person name="Saif S."/>
            <person name="Shea T."/>
            <person name="Sisk P."/>
            <person name="Sykes S."/>
            <person name="Wortman J."/>
            <person name="Nusbaum C."/>
            <person name="Birren B."/>
        </authorList>
    </citation>
    <scope>NUCLEOTIDE SEQUENCE [LARGE SCALE GENOMIC DNA]</scope>
    <source>
        <strain evidence="2 3">CIP 107469</strain>
    </source>
</reference>
<dbReference type="Pfam" id="PF11948">
    <property type="entry name" value="DUF3465"/>
    <property type="match status" value="1"/>
</dbReference>
<evidence type="ECO:0000256" key="1">
    <source>
        <dbReference type="SAM" id="Phobius"/>
    </source>
</evidence>
<keyword evidence="1" id="KW-1133">Transmembrane helix</keyword>
<accession>R9AW57</accession>
<keyword evidence="3" id="KW-1185">Reference proteome</keyword>
<sequence>MNKTNFRIVVVILVLIAAYLGINQQQQTPPKNESPIATSPESVSTVDDHQKIQQAFQQQQNNVQVRASGVVKAILADDHEGSRHQKFILLLKDGLTVLVAHNIDLAPRIENLQKGDTVEFYGEYEYNSKGGVIHWTHHDPQRQHIDGWLKYQGRMYQ</sequence>
<protein>
    <recommendedName>
        <fullName evidence="4">DUF3465 domain-containing protein</fullName>
    </recommendedName>
</protein>
<keyword evidence="1" id="KW-0472">Membrane</keyword>
<dbReference type="Proteomes" id="UP000016201">
    <property type="component" value="Unassembled WGS sequence"/>
</dbReference>
<dbReference type="eggNOG" id="COG1463">
    <property type="taxonomic scope" value="Bacteria"/>
</dbReference>
<organism evidence="2 3">
    <name type="scientific">Acinetobacter tandoii DSM 14970 = CIP 107469</name>
    <dbReference type="NCBI Taxonomy" id="1120927"/>
    <lineage>
        <taxon>Bacteria</taxon>
        <taxon>Pseudomonadati</taxon>
        <taxon>Pseudomonadota</taxon>
        <taxon>Gammaproteobacteria</taxon>
        <taxon>Moraxellales</taxon>
        <taxon>Moraxellaceae</taxon>
        <taxon>Acinetobacter</taxon>
    </lineage>
</organism>
<evidence type="ECO:0000313" key="2">
    <source>
        <dbReference type="EMBL" id="EOR06489.1"/>
    </source>
</evidence>
<comment type="caution">
    <text evidence="2">The sequence shown here is derived from an EMBL/GenBank/DDBJ whole genome shotgun (WGS) entry which is preliminary data.</text>
</comment>
<dbReference type="InterPro" id="IPR021856">
    <property type="entry name" value="DUF3465"/>
</dbReference>
<evidence type="ECO:0008006" key="4">
    <source>
        <dbReference type="Google" id="ProtNLM"/>
    </source>
</evidence>
<keyword evidence="1" id="KW-0812">Transmembrane</keyword>
<feature type="transmembrane region" description="Helical" evidence="1">
    <location>
        <begin position="6"/>
        <end position="22"/>
    </location>
</feature>